<dbReference type="Proteomes" id="UP001159363">
    <property type="component" value="Chromosome 14"/>
</dbReference>
<evidence type="ECO:0000313" key="3">
    <source>
        <dbReference type="Proteomes" id="UP001159363"/>
    </source>
</evidence>
<keyword evidence="3" id="KW-1185">Reference proteome</keyword>
<organism evidence="2 3">
    <name type="scientific">Dryococelus australis</name>
    <dbReference type="NCBI Taxonomy" id="614101"/>
    <lineage>
        <taxon>Eukaryota</taxon>
        <taxon>Metazoa</taxon>
        <taxon>Ecdysozoa</taxon>
        <taxon>Arthropoda</taxon>
        <taxon>Hexapoda</taxon>
        <taxon>Insecta</taxon>
        <taxon>Pterygota</taxon>
        <taxon>Neoptera</taxon>
        <taxon>Polyneoptera</taxon>
        <taxon>Phasmatodea</taxon>
        <taxon>Verophasmatodea</taxon>
        <taxon>Anareolatae</taxon>
        <taxon>Phasmatidae</taxon>
        <taxon>Eurycanthinae</taxon>
        <taxon>Dryococelus</taxon>
    </lineage>
</organism>
<feature type="region of interest" description="Disordered" evidence="1">
    <location>
        <begin position="113"/>
        <end position="134"/>
    </location>
</feature>
<name>A0ABQ9G5N3_9NEOP</name>
<reference evidence="2 3" key="1">
    <citation type="submission" date="2023-02" db="EMBL/GenBank/DDBJ databases">
        <title>LHISI_Scaffold_Assembly.</title>
        <authorList>
            <person name="Stuart O.P."/>
            <person name="Cleave R."/>
            <person name="Magrath M.J.L."/>
            <person name="Mikheyev A.S."/>
        </authorList>
    </citation>
    <scope>NUCLEOTIDE SEQUENCE [LARGE SCALE GENOMIC DNA]</scope>
    <source>
        <strain evidence="2">Daus_M_001</strain>
        <tissue evidence="2">Leg muscle</tissue>
    </source>
</reference>
<gene>
    <name evidence="2" type="ORF">PR048_031562</name>
</gene>
<accession>A0ABQ9G5N3</accession>
<comment type="caution">
    <text evidence="2">The sequence shown here is derived from an EMBL/GenBank/DDBJ whole genome shotgun (WGS) entry which is preliminary data.</text>
</comment>
<evidence type="ECO:0000256" key="1">
    <source>
        <dbReference type="SAM" id="MobiDB-lite"/>
    </source>
</evidence>
<protein>
    <submittedName>
        <fullName evidence="2">Uncharacterized protein</fullName>
    </submittedName>
</protein>
<evidence type="ECO:0000313" key="2">
    <source>
        <dbReference type="EMBL" id="KAJ8867759.1"/>
    </source>
</evidence>
<proteinExistence type="predicted"/>
<sequence length="557" mass="62249">MVAALECRGGGKREYAEKARRQAASCSTIPTCKNPGSNPDRLGGRRARKPLCHRCPDSPAPKPDVRKFGDAEACNSRECLGECVVQYRWPVLQVRHAFGRCSQTNIHSSLNAVNRQSHHRVGGNPDNLMETKSGDTVRHCSSESIVYIQNSILPLDWQRIKEYLTLMEDCKHRAGWEGGRGLQFSVRFAASHNFRILNSRLYRVLQPHTGATVAEWLDCSPPTKANRVQSPAGSLPGFRKWESCRTMPLVGGFSPGFPVSPTSIPALLHSHLISPSSALKSPSRLRQAALFRGVVSESFSPCRSVWCGNTASLHCSKREWIHKKGVVQASRLRQAALFRENPQRARRVSTQLFVCVSVPFGPLSPPPPPALPGKRAPGSTLSHHARGEMSSEFQSTALVKINLLRVLKHLCGMVMVKLYAFNVKKLRKRNTISAYTRQKAKSKYRNRIRLERASQKQSSDTHKISYDLVKRCRERKINIKASERSTVIEASMEQNLNEGAGEVGHPRESPLTNGIVRHNSHMRKSGVARPGIEPGSPWWEASRLTAQPPWPRYMMSF</sequence>
<dbReference type="EMBL" id="JARBHB010000015">
    <property type="protein sequence ID" value="KAJ8867759.1"/>
    <property type="molecule type" value="Genomic_DNA"/>
</dbReference>